<dbReference type="PANTHER" id="PTHR10953">
    <property type="entry name" value="UBIQUITIN-ACTIVATING ENZYME E1"/>
    <property type="match status" value="1"/>
</dbReference>
<evidence type="ECO:0000259" key="5">
    <source>
        <dbReference type="Pfam" id="PF00899"/>
    </source>
</evidence>
<name>A0A2J6TH96_9HELO</name>
<dbReference type="InterPro" id="IPR045886">
    <property type="entry name" value="ThiF/MoeB/HesA"/>
</dbReference>
<dbReference type="GO" id="GO:0019781">
    <property type="term" value="F:NEDD8 activating enzyme activity"/>
    <property type="evidence" value="ECO:0007669"/>
    <property type="project" value="UniProtKB-UniRule"/>
</dbReference>
<comment type="pathway">
    <text evidence="1 4">Protein modification; protein neddylation.</text>
</comment>
<gene>
    <name evidence="6" type="ORF">K444DRAFT_585429</name>
</gene>
<feature type="domain" description="THIF-type NAD/FAD binding fold" evidence="5">
    <location>
        <begin position="23"/>
        <end position="530"/>
    </location>
</feature>
<evidence type="ECO:0000256" key="1">
    <source>
        <dbReference type="ARBA" id="ARBA00005032"/>
    </source>
</evidence>
<keyword evidence="3 4" id="KW-0833">Ubl conjugation pathway</keyword>
<organism evidence="6 7">
    <name type="scientific">Hyaloscypha bicolor E</name>
    <dbReference type="NCBI Taxonomy" id="1095630"/>
    <lineage>
        <taxon>Eukaryota</taxon>
        <taxon>Fungi</taxon>
        <taxon>Dikarya</taxon>
        <taxon>Ascomycota</taxon>
        <taxon>Pezizomycotina</taxon>
        <taxon>Leotiomycetes</taxon>
        <taxon>Helotiales</taxon>
        <taxon>Hyaloscyphaceae</taxon>
        <taxon>Hyaloscypha</taxon>
        <taxon>Hyaloscypha bicolor</taxon>
    </lineage>
</organism>
<evidence type="ECO:0000256" key="2">
    <source>
        <dbReference type="ARBA" id="ARBA00006868"/>
    </source>
</evidence>
<dbReference type="SUPFAM" id="SSF69572">
    <property type="entry name" value="Activating enzymes of the ubiquitin-like proteins"/>
    <property type="match status" value="1"/>
</dbReference>
<reference evidence="6 7" key="1">
    <citation type="submission" date="2016-04" db="EMBL/GenBank/DDBJ databases">
        <title>A degradative enzymes factory behind the ericoid mycorrhizal symbiosis.</title>
        <authorList>
            <consortium name="DOE Joint Genome Institute"/>
            <person name="Martino E."/>
            <person name="Morin E."/>
            <person name="Grelet G."/>
            <person name="Kuo A."/>
            <person name="Kohler A."/>
            <person name="Daghino S."/>
            <person name="Barry K."/>
            <person name="Choi C."/>
            <person name="Cichocki N."/>
            <person name="Clum A."/>
            <person name="Copeland A."/>
            <person name="Hainaut M."/>
            <person name="Haridas S."/>
            <person name="Labutti K."/>
            <person name="Lindquist E."/>
            <person name="Lipzen A."/>
            <person name="Khouja H.-R."/>
            <person name="Murat C."/>
            <person name="Ohm R."/>
            <person name="Olson A."/>
            <person name="Spatafora J."/>
            <person name="Veneault-Fourrey C."/>
            <person name="Henrissat B."/>
            <person name="Grigoriev I."/>
            <person name="Martin F."/>
            <person name="Perotto S."/>
        </authorList>
    </citation>
    <scope>NUCLEOTIDE SEQUENCE [LARGE SCALE GENOMIC DNA]</scope>
    <source>
        <strain evidence="6 7">E</strain>
    </source>
</reference>
<keyword evidence="7" id="KW-1185">Reference proteome</keyword>
<dbReference type="Proteomes" id="UP000235371">
    <property type="component" value="Unassembled WGS sequence"/>
</dbReference>
<evidence type="ECO:0000256" key="3">
    <source>
        <dbReference type="ARBA" id="ARBA00022786"/>
    </source>
</evidence>
<dbReference type="PIRSF" id="PIRSF039099">
    <property type="entry name" value="APP-BP1"/>
    <property type="match status" value="1"/>
</dbReference>
<sequence length="531" mass="58517">MTEVITDPTLPILHGPSDKEKKYDRQLRLWAASGQQALEDAHILLVNSGSGTVGVETLKNLVLPGIGKFTIADENMVDQADLGVNFFLDEDCLGKPRSECCVRLLQELNPDVKGDWFPKNKDEAIEQLFDGTIKFTMLLYTTPIARTRMELLQEYGQKHSVPVIAVHSAGFYSYFRISLPANFPIVDTHPDSTATTDLRLLTPWEELSNFAASLTGNMESLSAHEHGHIPYVALLLHYLAEWKQTHGSFPSTYKEKTAFRSTVAAGARTDTPEGEEENFDEAVAAILKTVSSPSISSSVREMFNYTPNEMESTSSFWIIADAIKQFYKKHNALPLPGSVPDMKAQSTVYVQLQNIYKAKARQDVAEVLGTVRSHPMGKNIDSAEIESFCKNAAFIKLIRGSEPSEASPANIKVLAEREFENDSHAPLTAIPLSLFPIYLSLSATTSLPTSNVSDIIDTIKNTLPDAASTPRIIEAAEEVARANGGELHNISALTGGMVAQEVIKIITRQYIPIDNTCIFDGITSRMQVLRI</sequence>
<dbReference type="GO" id="GO:0005737">
    <property type="term" value="C:cytoplasm"/>
    <property type="evidence" value="ECO:0007669"/>
    <property type="project" value="TreeGrafter"/>
</dbReference>
<dbReference type="Pfam" id="PF00899">
    <property type="entry name" value="ThiF"/>
    <property type="match status" value="1"/>
</dbReference>
<accession>A0A2J6TH96</accession>
<dbReference type="InterPro" id="IPR000594">
    <property type="entry name" value="ThiF_NAD_FAD-bd"/>
</dbReference>
<dbReference type="InterPro" id="IPR035985">
    <property type="entry name" value="Ubiquitin-activating_enz"/>
</dbReference>
<evidence type="ECO:0000313" key="7">
    <source>
        <dbReference type="Proteomes" id="UP000235371"/>
    </source>
</evidence>
<dbReference type="InParanoid" id="A0A2J6TH96"/>
<dbReference type="PANTHER" id="PTHR10953:SF29">
    <property type="entry name" value="NEDD8-ACTIVATING ENZYME E1 REGULATORY SUBUNIT"/>
    <property type="match status" value="1"/>
</dbReference>
<dbReference type="STRING" id="1095630.A0A2J6TH96"/>
<comment type="similarity">
    <text evidence="2 4">Belongs to the ubiquitin-activating E1 family. ULA1 subfamily.</text>
</comment>
<dbReference type="GeneID" id="36585994"/>
<dbReference type="OrthoDB" id="1708823at2759"/>
<proteinExistence type="inferred from homology"/>
<dbReference type="AlphaFoldDB" id="A0A2J6TH96"/>
<dbReference type="InterPro" id="IPR030667">
    <property type="entry name" value="APP-BP1"/>
</dbReference>
<dbReference type="UniPathway" id="UPA00885"/>
<evidence type="ECO:0000313" key="6">
    <source>
        <dbReference type="EMBL" id="PMD62328.1"/>
    </source>
</evidence>
<comment type="function">
    <text evidence="4">Regulatory subunit of the dimeric UBA3-ULA1 E1 enzyme.</text>
</comment>
<dbReference type="Gene3D" id="3.40.50.720">
    <property type="entry name" value="NAD(P)-binding Rossmann-like Domain"/>
    <property type="match status" value="2"/>
</dbReference>
<dbReference type="GO" id="GO:0045116">
    <property type="term" value="P:protein neddylation"/>
    <property type="evidence" value="ECO:0007669"/>
    <property type="project" value="UniProtKB-UniRule"/>
</dbReference>
<dbReference type="EMBL" id="KZ613783">
    <property type="protein sequence ID" value="PMD62328.1"/>
    <property type="molecule type" value="Genomic_DNA"/>
</dbReference>
<dbReference type="RefSeq" id="XP_024739232.1">
    <property type="nucleotide sequence ID" value="XM_024877917.1"/>
</dbReference>
<protein>
    <recommendedName>
        <fullName evidence="4">NEDD8-activating enzyme E1 regulatory subunit</fullName>
    </recommendedName>
</protein>
<evidence type="ECO:0000256" key="4">
    <source>
        <dbReference type="PIRNR" id="PIRNR039099"/>
    </source>
</evidence>